<dbReference type="EMBL" id="JAIWYP010000004">
    <property type="protein sequence ID" value="KAH3843414.1"/>
    <property type="molecule type" value="Genomic_DNA"/>
</dbReference>
<proteinExistence type="predicted"/>
<evidence type="ECO:0000313" key="1">
    <source>
        <dbReference type="EMBL" id="KAH3843412.1"/>
    </source>
</evidence>
<name>A0A9D4KPQ2_DREPO</name>
<dbReference type="EMBL" id="JAIWYP010000004">
    <property type="protein sequence ID" value="KAH3843412.1"/>
    <property type="molecule type" value="Genomic_DNA"/>
</dbReference>
<reference evidence="2" key="1">
    <citation type="journal article" date="2019" name="bioRxiv">
        <title>The Genome of the Zebra Mussel, Dreissena polymorpha: A Resource for Invasive Species Research.</title>
        <authorList>
            <person name="McCartney M.A."/>
            <person name="Auch B."/>
            <person name="Kono T."/>
            <person name="Mallez S."/>
            <person name="Zhang Y."/>
            <person name="Obille A."/>
            <person name="Becker A."/>
            <person name="Abrahante J.E."/>
            <person name="Garbe J."/>
            <person name="Badalamenti J.P."/>
            <person name="Herman A."/>
            <person name="Mangelson H."/>
            <person name="Liachko I."/>
            <person name="Sullivan S."/>
            <person name="Sone E.D."/>
            <person name="Koren S."/>
            <person name="Silverstein K.A.T."/>
            <person name="Beckman K.B."/>
            <person name="Gohl D.M."/>
        </authorList>
    </citation>
    <scope>NUCLEOTIDE SEQUENCE</scope>
    <source>
        <strain evidence="2">Duluth1</strain>
        <tissue evidence="2">Whole animal</tissue>
    </source>
</reference>
<accession>A0A9D4KPQ2</accession>
<dbReference type="AlphaFoldDB" id="A0A9D4KPQ2"/>
<dbReference type="Proteomes" id="UP000828390">
    <property type="component" value="Unassembled WGS sequence"/>
</dbReference>
<keyword evidence="3" id="KW-1185">Reference proteome</keyword>
<evidence type="ECO:0000313" key="3">
    <source>
        <dbReference type="Proteomes" id="UP000828390"/>
    </source>
</evidence>
<evidence type="ECO:0000313" key="2">
    <source>
        <dbReference type="EMBL" id="KAH3843414.1"/>
    </source>
</evidence>
<gene>
    <name evidence="1" type="ORF">DPMN_116929</name>
    <name evidence="2" type="ORF">DPMN_116931</name>
</gene>
<dbReference type="Gene3D" id="3.30.70.1820">
    <property type="entry name" value="L1 transposable element, RRM domain"/>
    <property type="match status" value="1"/>
</dbReference>
<reference evidence="2" key="2">
    <citation type="submission" date="2020-11" db="EMBL/GenBank/DDBJ databases">
        <authorList>
            <person name="McCartney M.A."/>
            <person name="Auch B."/>
            <person name="Kono T."/>
            <person name="Mallez S."/>
            <person name="Becker A."/>
            <person name="Gohl D.M."/>
            <person name="Silverstein K.A.T."/>
            <person name="Koren S."/>
            <person name="Bechman K.B."/>
            <person name="Herman A."/>
            <person name="Abrahante J.E."/>
            <person name="Garbe J."/>
        </authorList>
    </citation>
    <scope>NUCLEOTIDE SEQUENCE</scope>
    <source>
        <strain evidence="2">Duluth1</strain>
        <tissue evidence="2">Whole animal</tissue>
    </source>
</reference>
<sequence length="137" mass="16247">MRENLLFYGLRENQQENCEQTTKQVIWERLEIVDNIIFDRVHRQGKPHLGKSRPIVAKFYYYTQREQVRTTATTKFDILKIADLGIGVQQTKTVLTKRRQMSDEFNRERSAGKQVKWTGSRLMVRNNSSDQVREVLN</sequence>
<protein>
    <submittedName>
        <fullName evidence="2">Uncharacterized protein</fullName>
    </submittedName>
</protein>
<organism evidence="2 3">
    <name type="scientific">Dreissena polymorpha</name>
    <name type="common">Zebra mussel</name>
    <name type="synonym">Mytilus polymorpha</name>
    <dbReference type="NCBI Taxonomy" id="45954"/>
    <lineage>
        <taxon>Eukaryota</taxon>
        <taxon>Metazoa</taxon>
        <taxon>Spiralia</taxon>
        <taxon>Lophotrochozoa</taxon>
        <taxon>Mollusca</taxon>
        <taxon>Bivalvia</taxon>
        <taxon>Autobranchia</taxon>
        <taxon>Heteroconchia</taxon>
        <taxon>Euheterodonta</taxon>
        <taxon>Imparidentia</taxon>
        <taxon>Neoheterodontei</taxon>
        <taxon>Myida</taxon>
        <taxon>Dreissenoidea</taxon>
        <taxon>Dreissenidae</taxon>
        <taxon>Dreissena</taxon>
    </lineage>
</organism>
<comment type="caution">
    <text evidence="2">The sequence shown here is derived from an EMBL/GenBank/DDBJ whole genome shotgun (WGS) entry which is preliminary data.</text>
</comment>